<dbReference type="Gene3D" id="1.10.3210.10">
    <property type="entry name" value="Hypothetical protein af1432"/>
    <property type="match status" value="1"/>
</dbReference>
<dbReference type="SMART" id="SM00471">
    <property type="entry name" value="HDc"/>
    <property type="match status" value="1"/>
</dbReference>
<dbReference type="RefSeq" id="WP_379528294.1">
    <property type="nucleotide sequence ID" value="NZ_JBHSBI010000005.1"/>
</dbReference>
<keyword evidence="3" id="KW-0378">Hydrolase</keyword>
<dbReference type="Proteomes" id="UP001595851">
    <property type="component" value="Unassembled WGS sequence"/>
</dbReference>
<dbReference type="PANTHER" id="PTHR45228">
    <property type="entry name" value="CYCLIC DI-GMP PHOSPHODIESTERASE TM_0186-RELATED"/>
    <property type="match status" value="1"/>
</dbReference>
<name>A0ABV8G2J2_9ACTN</name>
<dbReference type="EC" id="3.1.4.-" evidence="3"/>
<feature type="domain" description="HD-GYP" evidence="2">
    <location>
        <begin position="580"/>
        <end position="789"/>
    </location>
</feature>
<protein>
    <submittedName>
        <fullName evidence="3">HD-GYP domain-containing protein</fullName>
        <ecNumber evidence="3">3.1.4.-</ecNumber>
    </submittedName>
</protein>
<proteinExistence type="predicted"/>
<feature type="region of interest" description="Disordered" evidence="1">
    <location>
        <begin position="34"/>
        <end position="54"/>
    </location>
</feature>
<evidence type="ECO:0000256" key="1">
    <source>
        <dbReference type="SAM" id="MobiDB-lite"/>
    </source>
</evidence>
<dbReference type="InterPro" id="IPR003607">
    <property type="entry name" value="HD/PDEase_dom"/>
</dbReference>
<comment type="caution">
    <text evidence="3">The sequence shown here is derived from an EMBL/GenBank/DDBJ whole genome shotgun (WGS) entry which is preliminary data.</text>
</comment>
<keyword evidence="4" id="KW-1185">Reference proteome</keyword>
<evidence type="ECO:0000313" key="3">
    <source>
        <dbReference type="EMBL" id="MFC4008221.1"/>
    </source>
</evidence>
<dbReference type="PROSITE" id="PS51832">
    <property type="entry name" value="HD_GYP"/>
    <property type="match status" value="1"/>
</dbReference>
<evidence type="ECO:0000313" key="4">
    <source>
        <dbReference type="Proteomes" id="UP001595851"/>
    </source>
</evidence>
<reference evidence="4" key="1">
    <citation type="journal article" date="2019" name="Int. J. Syst. Evol. Microbiol.">
        <title>The Global Catalogue of Microorganisms (GCM) 10K type strain sequencing project: providing services to taxonomists for standard genome sequencing and annotation.</title>
        <authorList>
            <consortium name="The Broad Institute Genomics Platform"/>
            <consortium name="The Broad Institute Genome Sequencing Center for Infectious Disease"/>
            <person name="Wu L."/>
            <person name="Ma J."/>
        </authorList>
    </citation>
    <scope>NUCLEOTIDE SEQUENCE [LARGE SCALE GENOMIC DNA]</scope>
    <source>
        <strain evidence="4">TBRC 1276</strain>
    </source>
</reference>
<dbReference type="SUPFAM" id="SSF109604">
    <property type="entry name" value="HD-domain/PDEase-like"/>
    <property type="match status" value="1"/>
</dbReference>
<dbReference type="GO" id="GO:0016787">
    <property type="term" value="F:hydrolase activity"/>
    <property type="evidence" value="ECO:0007669"/>
    <property type="project" value="UniProtKB-KW"/>
</dbReference>
<gene>
    <name evidence="3" type="ORF">ACFOY2_13400</name>
</gene>
<dbReference type="InterPro" id="IPR052020">
    <property type="entry name" value="Cyclic_di-GMP/3'3'-cGAMP_PDE"/>
</dbReference>
<dbReference type="Pfam" id="PF13487">
    <property type="entry name" value="HD_5"/>
    <property type="match status" value="1"/>
</dbReference>
<dbReference type="EMBL" id="JBHSBI010000005">
    <property type="protein sequence ID" value="MFC4008221.1"/>
    <property type="molecule type" value="Genomic_DNA"/>
</dbReference>
<organism evidence="3 4">
    <name type="scientific">Nonomuraea purpurea</name>
    <dbReference type="NCBI Taxonomy" id="1849276"/>
    <lineage>
        <taxon>Bacteria</taxon>
        <taxon>Bacillati</taxon>
        <taxon>Actinomycetota</taxon>
        <taxon>Actinomycetes</taxon>
        <taxon>Streptosporangiales</taxon>
        <taxon>Streptosporangiaceae</taxon>
        <taxon>Nonomuraea</taxon>
    </lineage>
</organism>
<accession>A0ABV8G2J2</accession>
<dbReference type="CDD" id="cd00077">
    <property type="entry name" value="HDc"/>
    <property type="match status" value="1"/>
</dbReference>
<dbReference type="InterPro" id="IPR037522">
    <property type="entry name" value="HD_GYP_dom"/>
</dbReference>
<sequence length="801" mass="85547">MHVEMPDPSQVHTVPELISALRALRAGRSYAELGKAANPGDRPKEGLPSSTLSDLLNKGRASRETLEVFLRACAVPREQWRAWQEARERALTADASGTAGLIRVAQADPRRLGVHAAIDAPGATGDLPAYILRDTDTAPRGVRDLLAKAARRGGMVVLVGESSVGKSRCAYEAIGAVLPHWWLLHPADSGQVRQVAEQVTGRLVVWLDELQRYLGGSAGLSAATVRVLLQAGAVLIATVWPERYTAYTAMPGPGQPDLYAAERELLDLADVVHLRGSFSPAESERAEAVAASGDQRIALALRSGDYGLTQIIAAAPQLVDRWRGADPYAAAVLNAAIDATRLGAVSPLSPDLLRAAAPGYCDVRQRAAAPPDWFETALAYASGTLNGAAAALAPVAGSTIMGQITGYQVADYLQQHAGQQRHLAEVPRTCWEALVDHLTDPGDQTRVAHAAQHRLLYQHARALYRHAIRSGNRQATGLLATLMVGQGRTDDALALWRAQAGAGEGSARTMLAGLLDEQNRAGRELARRQADAGTGGRVAAVRMAGLLVAQGRPQDAPALWRAWADAGHLAAARSPERLDTEVTADDLAEMLMTALDIKSPHTRRHSERISRLAAMIGDEMGMRPDALEAVRLAGLFHDIGKLAVPGTVLNKGGALTQEEYALIQSHTSCGVSIVAGLVELFDDLLEPAARIVLTDASLEGILHHHERFDGRGYPRGLAGREIPESARVIAVADVFDAVATGRAYRSARSIEAALEVMSQEAGASFDPQMVAAFLSIADSRCDQLELLFSPKPVRNDRKKPM</sequence>
<evidence type="ECO:0000259" key="2">
    <source>
        <dbReference type="PROSITE" id="PS51832"/>
    </source>
</evidence>